<reference evidence="3" key="1">
    <citation type="submission" date="2022-11" db="UniProtKB">
        <authorList>
            <consortium name="WormBaseParasite"/>
        </authorList>
    </citation>
    <scope>IDENTIFICATION</scope>
</reference>
<protein>
    <submittedName>
        <fullName evidence="3">Uncharacterized protein</fullName>
    </submittedName>
</protein>
<dbReference type="WBParaSite" id="nRc.2.0.1.t12806-RA">
    <property type="protein sequence ID" value="nRc.2.0.1.t12806-RA"/>
    <property type="gene ID" value="nRc.2.0.1.g12806"/>
</dbReference>
<keyword evidence="2" id="KW-1185">Reference proteome</keyword>
<evidence type="ECO:0000313" key="3">
    <source>
        <dbReference type="WBParaSite" id="nRc.2.0.1.t12806-RA"/>
    </source>
</evidence>
<feature type="region of interest" description="Disordered" evidence="1">
    <location>
        <begin position="97"/>
        <end position="118"/>
    </location>
</feature>
<proteinExistence type="predicted"/>
<evidence type="ECO:0000256" key="1">
    <source>
        <dbReference type="SAM" id="MobiDB-lite"/>
    </source>
</evidence>
<dbReference type="AlphaFoldDB" id="A0A915IF38"/>
<sequence>LPNQGCLPNSTYTPEEALAVDRLLSKAEHRSIEEELANRVLSDISEEGSVVSEDVGGYIRFTDQLAMEADAEPLTPIPESAGSQSSSIRRPLKIDVDDSTSTNHGLMSPTGVIVGDKGQKSPVIISPKMERTMSCKGVVTSPKNSPLQSPVQRQCAVHKQLFSPTGNNGDVSSPLQKDQSTKLLKIDEKDLTIPPFKGHKTSSLGDDARRMDLRLPHRLGMHGRPPGAGSPFPPGFILLYFNLFIFN</sequence>
<evidence type="ECO:0000313" key="2">
    <source>
        <dbReference type="Proteomes" id="UP000887565"/>
    </source>
</evidence>
<organism evidence="2 3">
    <name type="scientific">Romanomermis culicivorax</name>
    <name type="common">Nematode worm</name>
    <dbReference type="NCBI Taxonomy" id="13658"/>
    <lineage>
        <taxon>Eukaryota</taxon>
        <taxon>Metazoa</taxon>
        <taxon>Ecdysozoa</taxon>
        <taxon>Nematoda</taxon>
        <taxon>Enoplea</taxon>
        <taxon>Dorylaimia</taxon>
        <taxon>Mermithida</taxon>
        <taxon>Mermithoidea</taxon>
        <taxon>Mermithidae</taxon>
        <taxon>Romanomermis</taxon>
    </lineage>
</organism>
<name>A0A915IF38_ROMCU</name>
<dbReference type="Proteomes" id="UP000887565">
    <property type="component" value="Unplaced"/>
</dbReference>
<accession>A0A915IF38</accession>